<feature type="transmembrane region" description="Helical" evidence="2">
    <location>
        <begin position="160"/>
        <end position="182"/>
    </location>
</feature>
<gene>
    <name evidence="3" type="ORF">ACFSMZ_09970</name>
</gene>
<keyword evidence="2" id="KW-1133">Transmembrane helix</keyword>
<evidence type="ECO:0000256" key="2">
    <source>
        <dbReference type="SAM" id="Phobius"/>
    </source>
</evidence>
<evidence type="ECO:0000256" key="1">
    <source>
        <dbReference type="SAM" id="MobiDB-lite"/>
    </source>
</evidence>
<organism evidence="3 4">
    <name type="scientific">Chelativorans composti</name>
    <dbReference type="NCBI Taxonomy" id="768533"/>
    <lineage>
        <taxon>Bacteria</taxon>
        <taxon>Pseudomonadati</taxon>
        <taxon>Pseudomonadota</taxon>
        <taxon>Alphaproteobacteria</taxon>
        <taxon>Hyphomicrobiales</taxon>
        <taxon>Phyllobacteriaceae</taxon>
        <taxon>Chelativorans</taxon>
    </lineage>
</organism>
<comment type="caution">
    <text evidence="3">The sequence shown here is derived from an EMBL/GenBank/DDBJ whole genome shotgun (WGS) entry which is preliminary data.</text>
</comment>
<keyword evidence="2" id="KW-0812">Transmembrane</keyword>
<proteinExistence type="predicted"/>
<feature type="region of interest" description="Disordered" evidence="1">
    <location>
        <begin position="524"/>
        <end position="550"/>
    </location>
</feature>
<evidence type="ECO:0000313" key="3">
    <source>
        <dbReference type="EMBL" id="MFD2260090.1"/>
    </source>
</evidence>
<protein>
    <submittedName>
        <fullName evidence="3">Uncharacterized protein</fullName>
    </submittedName>
</protein>
<feature type="compositionally biased region" description="Low complexity" evidence="1">
    <location>
        <begin position="538"/>
        <end position="550"/>
    </location>
</feature>
<dbReference type="Proteomes" id="UP001597373">
    <property type="component" value="Unassembled WGS sequence"/>
</dbReference>
<accession>A0ABW5DHA3</accession>
<reference evidence="4" key="1">
    <citation type="journal article" date="2019" name="Int. J. Syst. Evol. Microbiol.">
        <title>The Global Catalogue of Microorganisms (GCM) 10K type strain sequencing project: providing services to taxonomists for standard genome sequencing and annotation.</title>
        <authorList>
            <consortium name="The Broad Institute Genomics Platform"/>
            <consortium name="The Broad Institute Genome Sequencing Center for Infectious Disease"/>
            <person name="Wu L."/>
            <person name="Ma J."/>
        </authorList>
    </citation>
    <scope>NUCLEOTIDE SEQUENCE [LARGE SCALE GENOMIC DNA]</scope>
    <source>
        <strain evidence="4">KCTC 23707</strain>
    </source>
</reference>
<keyword evidence="4" id="KW-1185">Reference proteome</keyword>
<evidence type="ECO:0000313" key="4">
    <source>
        <dbReference type="Proteomes" id="UP001597373"/>
    </source>
</evidence>
<dbReference type="RefSeq" id="WP_345100588.1">
    <property type="nucleotide sequence ID" value="NZ_BAABGS010000075.1"/>
</dbReference>
<sequence length="674" mass="74184">MDKIVYTYTLEDGRPVLAVKDDDRSTLDRLRDAIHLPRRSLVEQRTAVRDMIRQALEKYSHELDYTIRPDLEKKLFSSRKYRDVKAGDLASLLKDVEDNAKGLPRGYGRAAFSRSGWNRIVTRAERIITPSNGERPEPRSTWKRVCKQLMDKISGCTPSVVGRLGYGVVAAALFSGLVYLTISFGATAALVGVAGAAGAFVAYKVLQAQNGQKPTVQAPDLAKQFAQAWAEEFERNPSDELAGPRRLMFVSSGERFAMDLIRDLGPAAAGVDTVILHRGILQAFEKLSERQARVEQDKRGMMKVKLDGIKYSAKDGVTELPGTDASLQALESSNKEAAKLVIRLPREDSRPVAVRRMRNNVTWQLADLFEKARRLDHSRDGSLTGYVSVVELPGGYLAHVFRDDRDLPTFSNMRDIIAALEKKSARKAEVAQNIKALLVKDRAAFQQRLSAAGINVGALTDDDFRIDTKGRLLCNLGFRPDLSGVFKTENLWASTAPVQTLLPAVMPAVMPAVRLAIAAAPDRSSVASGDDSGIAEMSEASSISGTESSSSSDDRLAVVVYRSTQSEEKTRKRLAELVQGFQKRTPDIDEPEQTVIAGPSEETMVVEFPKKKSRVAELKGLATKKLKSMKKALVRDLARQVEAEVSRPARIIYLQRAPETKATGQAPGANYIRA</sequence>
<name>A0ABW5DHA3_9HYPH</name>
<keyword evidence="2" id="KW-0472">Membrane</keyword>
<dbReference type="EMBL" id="JBHUIR010000034">
    <property type="protein sequence ID" value="MFD2260090.1"/>
    <property type="molecule type" value="Genomic_DNA"/>
</dbReference>